<evidence type="ECO:0000313" key="3">
    <source>
        <dbReference type="Proteomes" id="UP000270743"/>
    </source>
</evidence>
<name>A0A3S4GRM6_9RHOB</name>
<evidence type="ECO:0000313" key="2">
    <source>
        <dbReference type="EMBL" id="VDS09234.1"/>
    </source>
</evidence>
<reference evidence="2 3" key="1">
    <citation type="submission" date="2018-12" db="EMBL/GenBank/DDBJ databases">
        <authorList>
            <person name="Criscuolo A."/>
        </authorList>
    </citation>
    <scope>NUCLEOTIDE SEQUENCE [LARGE SCALE GENOMIC DNA]</scope>
    <source>
        <strain evidence="2">ACIP1116241</strain>
    </source>
</reference>
<evidence type="ECO:0000256" key="1">
    <source>
        <dbReference type="SAM" id="MobiDB-lite"/>
    </source>
</evidence>
<keyword evidence="3" id="KW-1185">Reference proteome</keyword>
<protein>
    <recommendedName>
        <fullName evidence="4">Right handed beta helix domain-containing protein</fullName>
    </recommendedName>
</protein>
<dbReference type="AlphaFoldDB" id="A0A3S4GRM6"/>
<dbReference type="RefSeq" id="WP_126154885.1">
    <property type="nucleotide sequence ID" value="NZ_UZWE01000033.1"/>
</dbReference>
<proteinExistence type="predicted"/>
<dbReference type="SUPFAM" id="SSF51126">
    <property type="entry name" value="Pectin lyase-like"/>
    <property type="match status" value="1"/>
</dbReference>
<organism evidence="2 3">
    <name type="scientific">Paracoccus haematequi</name>
    <dbReference type="NCBI Taxonomy" id="2491866"/>
    <lineage>
        <taxon>Bacteria</taxon>
        <taxon>Pseudomonadati</taxon>
        <taxon>Pseudomonadota</taxon>
        <taxon>Alphaproteobacteria</taxon>
        <taxon>Rhodobacterales</taxon>
        <taxon>Paracoccaceae</taxon>
        <taxon>Paracoccus</taxon>
    </lineage>
</organism>
<gene>
    <name evidence="2" type="ORF">PARHAE_02426</name>
</gene>
<dbReference type="OrthoDB" id="7796425at2"/>
<dbReference type="InterPro" id="IPR011050">
    <property type="entry name" value="Pectin_lyase_fold/virulence"/>
</dbReference>
<dbReference type="EMBL" id="UZWE01000033">
    <property type="protein sequence ID" value="VDS09234.1"/>
    <property type="molecule type" value="Genomic_DNA"/>
</dbReference>
<evidence type="ECO:0008006" key="4">
    <source>
        <dbReference type="Google" id="ProtNLM"/>
    </source>
</evidence>
<feature type="region of interest" description="Disordered" evidence="1">
    <location>
        <begin position="479"/>
        <end position="499"/>
    </location>
</feature>
<dbReference type="Proteomes" id="UP000270743">
    <property type="component" value="Unassembled WGS sequence"/>
</dbReference>
<accession>A0A3S4GRM6</accession>
<sequence>MKIIIAGAGLVGQPVTITGLPGTPLAGQSKSVLAWGTPPAAGTSLTALGGRIAVFDQAITGPSAGKVVARADGKTTLVLRDVTSAQAIGAMIDGVPGQIEVSQIGQTDGFASGEHYWLAQDSTGRFAPTPGRRHRKIYVSGSTAAMSVAMIAAHAGVPASAVTGAWLVARPVYGGSESMAVTHDVFMLLADALWGRGKEGRSDWVRFERGYTYPLIRTTLGNGNSYSGESEIHPLVFEDWGSGPWPVIQAIAWTFSGGYGPKHTIFRNLRSPNAKLQTPSHVIFEGGWYDGGDYLQFDDGDSITLKDLRIVDHHAAAPKDGVTWNGSRDRISGSYASNVRRLAGIGLLVDMNGWAEGYDYNMSGQSPQPPSDRNHGLYWSSNCRHLTLRDNIISRNASCGFQIRCGGYFERNLFLYNNLAFGGDADAYTNFTTLLDSAAFGSGHKTVASYQGALSFGYDLGSKKAVAIGNVIAHDADPANPAERSARMNRGPAYKGQPNTASTVSDWLYNDTQVHNWNGQPSERVDGIAPSVLNDTTIQKYAAAKLGKPAATLADLMAHARREGVSVTDLTRDIIAWTKARFGSPLPAVRTAPAMLIFLPDWRTEGFRWDNRRNWSLFDLPGTHVADSVDLDGNFVRFGTLTASIAALTSKGGILDVTSGKLTVGAITDAAAIRVRESGQIVIPATTQPLDIAADSGLTQIAGVVADLDLEVRGHAEVLLGPDCTVPAGKSLVISGQRPLVGWDGSGNAILTVAGTLEFRAGMMLTVSSAGSKQAYAVTGNDVVGTDFRATLADYEEQAAGTNHRLWLCDVTGLPVVGEPSVLGFSQPAETRVDEKVTVVAIASRGVAPLQRFRSGAVDDGLTEPTVNATVVLRAGARIVTTGFGPGTYDLGGGAGTGVTYVDQGATLPAGVSLTAGKLVLTV</sequence>